<evidence type="ECO:0000313" key="2">
    <source>
        <dbReference type="EMBL" id="EAX90542.1"/>
    </source>
</evidence>
<feature type="region of interest" description="Disordered" evidence="1">
    <location>
        <begin position="92"/>
        <end position="113"/>
    </location>
</feature>
<dbReference type="Proteomes" id="UP000001542">
    <property type="component" value="Unassembled WGS sequence"/>
</dbReference>
<organism evidence="2 3">
    <name type="scientific">Trichomonas vaginalis (strain ATCC PRA-98 / G3)</name>
    <dbReference type="NCBI Taxonomy" id="412133"/>
    <lineage>
        <taxon>Eukaryota</taxon>
        <taxon>Metamonada</taxon>
        <taxon>Parabasalia</taxon>
        <taxon>Trichomonadida</taxon>
        <taxon>Trichomonadidae</taxon>
        <taxon>Trichomonas</taxon>
    </lineage>
</organism>
<dbReference type="EMBL" id="DS114099">
    <property type="protein sequence ID" value="EAX90542.1"/>
    <property type="molecule type" value="Genomic_DNA"/>
</dbReference>
<dbReference type="SMR" id="A2FX20"/>
<sequence length="220" mass="25396">MTECPNFFRGKKNMFKTDMKVFVIDQNGYDLRKGVIKCFGNNAWTIFYPDTKEVEDIIDSNRVIPYNKDNKAIFKEQKIKRKEISEMKDSILSNPSIQDTKTQDISRNTDLPPKKPYDISDLLNLTHPPVNLNKKPIENTTHKSDYVKEPEVVDVKHEIDKSPPKYSTEASSPNESDVEVQKLSRKDVITVNINSLQPTSIEFNTNLSKTTTTWTFKITF</sequence>
<dbReference type="RefSeq" id="XP_001303472.1">
    <property type="nucleotide sequence ID" value="XM_001303471.1"/>
</dbReference>
<protein>
    <submittedName>
        <fullName evidence="2">Uncharacterized protein</fullName>
    </submittedName>
</protein>
<gene>
    <name evidence="2" type="ORF">TVAG_551820</name>
</gene>
<name>A2FX20_TRIV3</name>
<feature type="region of interest" description="Disordered" evidence="1">
    <location>
        <begin position="157"/>
        <end position="181"/>
    </location>
</feature>
<reference evidence="2" key="2">
    <citation type="journal article" date="2007" name="Science">
        <title>Draft genome sequence of the sexually transmitted pathogen Trichomonas vaginalis.</title>
        <authorList>
            <person name="Carlton J.M."/>
            <person name="Hirt R.P."/>
            <person name="Silva J.C."/>
            <person name="Delcher A.L."/>
            <person name="Schatz M."/>
            <person name="Zhao Q."/>
            <person name="Wortman J.R."/>
            <person name="Bidwell S.L."/>
            <person name="Alsmark U.C.M."/>
            <person name="Besteiro S."/>
            <person name="Sicheritz-Ponten T."/>
            <person name="Noel C.J."/>
            <person name="Dacks J.B."/>
            <person name="Foster P.G."/>
            <person name="Simillion C."/>
            <person name="Van de Peer Y."/>
            <person name="Miranda-Saavedra D."/>
            <person name="Barton G.J."/>
            <person name="Westrop G.D."/>
            <person name="Mueller S."/>
            <person name="Dessi D."/>
            <person name="Fiori P.L."/>
            <person name="Ren Q."/>
            <person name="Paulsen I."/>
            <person name="Zhang H."/>
            <person name="Bastida-Corcuera F.D."/>
            <person name="Simoes-Barbosa A."/>
            <person name="Brown M.T."/>
            <person name="Hayes R.D."/>
            <person name="Mukherjee M."/>
            <person name="Okumura C.Y."/>
            <person name="Schneider R."/>
            <person name="Smith A.J."/>
            <person name="Vanacova S."/>
            <person name="Villalvazo M."/>
            <person name="Haas B.J."/>
            <person name="Pertea M."/>
            <person name="Feldblyum T.V."/>
            <person name="Utterback T.R."/>
            <person name="Shu C.L."/>
            <person name="Osoegawa K."/>
            <person name="de Jong P.J."/>
            <person name="Hrdy I."/>
            <person name="Horvathova L."/>
            <person name="Zubacova Z."/>
            <person name="Dolezal P."/>
            <person name="Malik S.B."/>
            <person name="Logsdon J.M. Jr."/>
            <person name="Henze K."/>
            <person name="Gupta A."/>
            <person name="Wang C.C."/>
            <person name="Dunne R.L."/>
            <person name="Upcroft J.A."/>
            <person name="Upcroft P."/>
            <person name="White O."/>
            <person name="Salzberg S.L."/>
            <person name="Tang P."/>
            <person name="Chiu C.-H."/>
            <person name="Lee Y.-S."/>
            <person name="Embley T.M."/>
            <person name="Coombs G.H."/>
            <person name="Mottram J.C."/>
            <person name="Tachezy J."/>
            <person name="Fraser-Liggett C.M."/>
            <person name="Johnson P.J."/>
        </authorList>
    </citation>
    <scope>NUCLEOTIDE SEQUENCE [LARGE SCALE GENOMIC DNA]</scope>
    <source>
        <strain evidence="2">G3</strain>
    </source>
</reference>
<dbReference type="AlphaFoldDB" id="A2FX20"/>
<evidence type="ECO:0000313" key="3">
    <source>
        <dbReference type="Proteomes" id="UP000001542"/>
    </source>
</evidence>
<reference evidence="2" key="1">
    <citation type="submission" date="2006-10" db="EMBL/GenBank/DDBJ databases">
        <authorList>
            <person name="Amadeo P."/>
            <person name="Zhao Q."/>
            <person name="Wortman J."/>
            <person name="Fraser-Liggett C."/>
            <person name="Carlton J."/>
        </authorList>
    </citation>
    <scope>NUCLEOTIDE SEQUENCE</scope>
    <source>
        <strain evidence="2">G3</strain>
    </source>
</reference>
<dbReference type="VEuPathDB" id="TrichDB:TVAG_551820"/>
<proteinExistence type="predicted"/>
<dbReference type="KEGG" id="tva:4748228"/>
<accession>A2FX20</accession>
<feature type="compositionally biased region" description="Polar residues" evidence="1">
    <location>
        <begin position="92"/>
        <end position="109"/>
    </location>
</feature>
<evidence type="ECO:0000256" key="1">
    <source>
        <dbReference type="SAM" id="MobiDB-lite"/>
    </source>
</evidence>
<keyword evidence="3" id="KW-1185">Reference proteome</keyword>
<dbReference type="VEuPathDB" id="TrichDB:TVAGG3_0819170"/>
<dbReference type="InParanoid" id="A2FX20"/>